<dbReference type="Gene3D" id="3.40.50.2020">
    <property type="match status" value="1"/>
</dbReference>
<proteinExistence type="predicted"/>
<evidence type="ECO:0000259" key="1">
    <source>
        <dbReference type="Pfam" id="PF00156"/>
    </source>
</evidence>
<dbReference type="Proteomes" id="UP001501563">
    <property type="component" value="Unassembled WGS sequence"/>
</dbReference>
<evidence type="ECO:0000313" key="3">
    <source>
        <dbReference type="Proteomes" id="UP001501563"/>
    </source>
</evidence>
<dbReference type="Gene3D" id="3.30.1310.20">
    <property type="entry name" value="PRTase-like"/>
    <property type="match status" value="1"/>
</dbReference>
<dbReference type="SUPFAM" id="SSF53271">
    <property type="entry name" value="PRTase-like"/>
    <property type="match status" value="1"/>
</dbReference>
<keyword evidence="2" id="KW-0808">Transferase</keyword>
<sequence length="216" mass="23328">MRFHNRRQAGRELAERLLEQMGADDLAQAVVLALPRGGVPIAVEVARALRVPLDVLVVRTIGVPGAPEVGIGAIADDDPPLFDSVGLAAMHLDEHKLGSEIAGERAALYRNEGFYRAGRPAPHVAGRTVVLVDDGSSVGITARAALRHLRRQGPACLVLAVPVCSRDTARALRGEVDALVCLDQPAHRMPMDEHYAEFEQITDQEIQEALRQLHPA</sequence>
<feature type="domain" description="Phosphoribosyltransferase" evidence="1">
    <location>
        <begin position="6"/>
        <end position="170"/>
    </location>
</feature>
<dbReference type="CDD" id="cd06223">
    <property type="entry name" value="PRTases_typeI"/>
    <property type="match status" value="1"/>
</dbReference>
<dbReference type="RefSeq" id="WP_345548632.1">
    <property type="nucleotide sequence ID" value="NZ_BAAAZA010000007.1"/>
</dbReference>
<dbReference type="EMBL" id="BAAAZA010000007">
    <property type="protein sequence ID" value="GAA3864337.1"/>
    <property type="molecule type" value="Genomic_DNA"/>
</dbReference>
<gene>
    <name evidence="2" type="ORF">GCM10022207_30660</name>
</gene>
<protein>
    <submittedName>
        <fullName evidence="2">Phosphoribosyltransferase</fullName>
    </submittedName>
</protein>
<comment type="caution">
    <text evidence="2">The sequence shown here is derived from an EMBL/GenBank/DDBJ whole genome shotgun (WGS) entry which is preliminary data.</text>
</comment>
<organism evidence="2 3">
    <name type="scientific">Streptomyces lannensis</name>
    <dbReference type="NCBI Taxonomy" id="766498"/>
    <lineage>
        <taxon>Bacteria</taxon>
        <taxon>Bacillati</taxon>
        <taxon>Actinomycetota</taxon>
        <taxon>Actinomycetes</taxon>
        <taxon>Kitasatosporales</taxon>
        <taxon>Streptomycetaceae</taxon>
        <taxon>Streptomyces</taxon>
    </lineage>
</organism>
<accession>A0ABP7K3H0</accession>
<dbReference type="Pfam" id="PF00156">
    <property type="entry name" value="Pribosyltran"/>
    <property type="match status" value="1"/>
</dbReference>
<name>A0ABP7K3H0_9ACTN</name>
<evidence type="ECO:0000313" key="2">
    <source>
        <dbReference type="EMBL" id="GAA3864337.1"/>
    </source>
</evidence>
<dbReference type="InterPro" id="IPR000836">
    <property type="entry name" value="PRTase_dom"/>
</dbReference>
<reference evidence="3" key="1">
    <citation type="journal article" date="2019" name="Int. J. Syst. Evol. Microbiol.">
        <title>The Global Catalogue of Microorganisms (GCM) 10K type strain sequencing project: providing services to taxonomists for standard genome sequencing and annotation.</title>
        <authorList>
            <consortium name="The Broad Institute Genomics Platform"/>
            <consortium name="The Broad Institute Genome Sequencing Center for Infectious Disease"/>
            <person name="Wu L."/>
            <person name="Ma J."/>
        </authorList>
    </citation>
    <scope>NUCLEOTIDE SEQUENCE [LARGE SCALE GENOMIC DNA]</scope>
    <source>
        <strain evidence="3">JCM 16578</strain>
    </source>
</reference>
<keyword evidence="3" id="KW-1185">Reference proteome</keyword>
<dbReference type="GO" id="GO:0016757">
    <property type="term" value="F:glycosyltransferase activity"/>
    <property type="evidence" value="ECO:0007669"/>
    <property type="project" value="UniProtKB-KW"/>
</dbReference>
<dbReference type="InterPro" id="IPR029057">
    <property type="entry name" value="PRTase-like"/>
</dbReference>
<keyword evidence="2" id="KW-0328">Glycosyltransferase</keyword>